<dbReference type="InterPro" id="IPR015421">
    <property type="entry name" value="PyrdxlP-dep_Trfase_major"/>
</dbReference>
<accession>A0ABV2TIJ2</accession>
<comment type="cofactor">
    <cofactor evidence="1 8">
        <name>pyridoxal 5'-phosphate</name>
        <dbReference type="ChEBI" id="CHEBI:597326"/>
    </cofactor>
</comment>
<keyword evidence="10" id="KW-0012">Acyltransferase</keyword>
<evidence type="ECO:0000313" key="11">
    <source>
        <dbReference type="Proteomes" id="UP001549691"/>
    </source>
</evidence>
<feature type="modified residue" description="N6-(pyridoxal phosphate)lysine" evidence="8">
    <location>
        <position position="242"/>
    </location>
</feature>
<comment type="pathway">
    <text evidence="2 8">Cofactor biosynthesis; biotin biosynthesis.</text>
</comment>
<dbReference type="Gene3D" id="3.90.1150.10">
    <property type="entry name" value="Aspartate Aminotransferase, domain 1"/>
    <property type="match status" value="1"/>
</dbReference>
<evidence type="ECO:0000256" key="2">
    <source>
        <dbReference type="ARBA" id="ARBA00004746"/>
    </source>
</evidence>
<comment type="subunit">
    <text evidence="3 8">Homodimer.</text>
</comment>
<dbReference type="Proteomes" id="UP001549691">
    <property type="component" value="Unassembled WGS sequence"/>
</dbReference>
<comment type="function">
    <text evidence="8">Catalyzes the decarboxylative condensation of pimeloyl-[acyl-carrier protein] and L-alanine to produce 8-amino-7-oxononanoate (AON), [acyl-carrier protein], and carbon dioxide.</text>
</comment>
<dbReference type="InterPro" id="IPR015422">
    <property type="entry name" value="PyrdxlP-dep_Trfase_small"/>
</dbReference>
<evidence type="ECO:0000313" key="10">
    <source>
        <dbReference type="EMBL" id="MET7013742.1"/>
    </source>
</evidence>
<keyword evidence="4 8" id="KW-0808">Transferase</keyword>
<comment type="similarity">
    <text evidence="8">Belongs to the class-II pyridoxal-phosphate-dependent aminotransferase family. BioF subfamily.</text>
</comment>
<dbReference type="RefSeq" id="WP_354600205.1">
    <property type="nucleotide sequence ID" value="NZ_JBEWZI010000005.1"/>
</dbReference>
<comment type="caution">
    <text evidence="10">The sequence shown here is derived from an EMBL/GenBank/DDBJ whole genome shotgun (WGS) entry which is preliminary data.</text>
</comment>
<comment type="catalytic activity">
    <reaction evidence="7 8">
        <text>6-carboxyhexanoyl-[ACP] + L-alanine + H(+) = (8S)-8-amino-7-oxononanoate + holo-[ACP] + CO2</text>
        <dbReference type="Rhea" id="RHEA:42288"/>
        <dbReference type="Rhea" id="RHEA-COMP:9685"/>
        <dbReference type="Rhea" id="RHEA-COMP:9955"/>
        <dbReference type="ChEBI" id="CHEBI:15378"/>
        <dbReference type="ChEBI" id="CHEBI:16526"/>
        <dbReference type="ChEBI" id="CHEBI:57972"/>
        <dbReference type="ChEBI" id="CHEBI:64479"/>
        <dbReference type="ChEBI" id="CHEBI:78846"/>
        <dbReference type="ChEBI" id="CHEBI:149468"/>
        <dbReference type="EC" id="2.3.1.47"/>
    </reaction>
</comment>
<evidence type="ECO:0000256" key="5">
    <source>
        <dbReference type="ARBA" id="ARBA00022756"/>
    </source>
</evidence>
<dbReference type="GO" id="GO:0008710">
    <property type="term" value="F:8-amino-7-oxononanoate synthase activity"/>
    <property type="evidence" value="ECO:0007669"/>
    <property type="project" value="UniProtKB-EC"/>
</dbReference>
<evidence type="ECO:0000256" key="1">
    <source>
        <dbReference type="ARBA" id="ARBA00001933"/>
    </source>
</evidence>
<feature type="binding site" evidence="8">
    <location>
        <position position="356"/>
    </location>
    <ligand>
        <name>substrate</name>
    </ligand>
</feature>
<name>A0ABV2TIJ2_9RHOO</name>
<dbReference type="PANTHER" id="PTHR13693">
    <property type="entry name" value="CLASS II AMINOTRANSFERASE/8-AMINO-7-OXONONANOATE SYNTHASE"/>
    <property type="match status" value="1"/>
</dbReference>
<dbReference type="CDD" id="cd06454">
    <property type="entry name" value="KBL_like"/>
    <property type="match status" value="1"/>
</dbReference>
<dbReference type="Pfam" id="PF00155">
    <property type="entry name" value="Aminotran_1_2"/>
    <property type="match status" value="1"/>
</dbReference>
<feature type="binding site" evidence="8">
    <location>
        <position position="239"/>
    </location>
    <ligand>
        <name>pyridoxal 5'-phosphate</name>
        <dbReference type="ChEBI" id="CHEBI:597326"/>
    </ligand>
</feature>
<dbReference type="InterPro" id="IPR004839">
    <property type="entry name" value="Aminotransferase_I/II_large"/>
</dbReference>
<dbReference type="SUPFAM" id="SSF53383">
    <property type="entry name" value="PLP-dependent transferases"/>
    <property type="match status" value="1"/>
</dbReference>
<organism evidence="10 11">
    <name type="scientific">Uliginosibacterium flavum</name>
    <dbReference type="NCBI Taxonomy" id="1396831"/>
    <lineage>
        <taxon>Bacteria</taxon>
        <taxon>Pseudomonadati</taxon>
        <taxon>Pseudomonadota</taxon>
        <taxon>Betaproteobacteria</taxon>
        <taxon>Rhodocyclales</taxon>
        <taxon>Zoogloeaceae</taxon>
        <taxon>Uliginosibacterium</taxon>
    </lineage>
</organism>
<sequence length="390" mass="41203">MSSAFPAHQALQQQLAELDARALTRRRRVQSRPCGPATLSDGKPLLAFTSNDYLGLANAPELIAAAQEAVARWGVGSGASALVSGHTEAHEALDHALARFVGCQAALSFSTGYLANLAVMPALLGRGDAIFADRLNHASLVDGALLSRAQLLRYTHLDLVMLEKQLAASKAKRKLIVTDSVFSMDGDTAPLPALLALAERYDAWLLVDDAHGFGVLGPQGRGALAEAQLSSPRLILMATLGKAAGVAGAFVAGSQTLIDWLLQTARPYIFTTAPPPMLAATLLRALGLVEHGDARREHLQAMITALQAGLADTRWQLQSSRTAIQPILIGDNALTLRVAQQLEALGIQVPAIRPPTVPQGTSRLRISLSAAHSLADVERLCAALRSLDCA</sequence>
<evidence type="ECO:0000256" key="4">
    <source>
        <dbReference type="ARBA" id="ARBA00022679"/>
    </source>
</evidence>
<dbReference type="InterPro" id="IPR022834">
    <property type="entry name" value="AONS_Proteobacteria"/>
</dbReference>
<dbReference type="EMBL" id="JBEWZI010000005">
    <property type="protein sequence ID" value="MET7013742.1"/>
    <property type="molecule type" value="Genomic_DNA"/>
</dbReference>
<dbReference type="HAMAP" id="MF_01693">
    <property type="entry name" value="BioF_aminotrans_2"/>
    <property type="match status" value="1"/>
</dbReference>
<evidence type="ECO:0000259" key="9">
    <source>
        <dbReference type="Pfam" id="PF00155"/>
    </source>
</evidence>
<evidence type="ECO:0000256" key="8">
    <source>
        <dbReference type="HAMAP-Rule" id="MF_01693"/>
    </source>
</evidence>
<dbReference type="InterPro" id="IPR015424">
    <property type="entry name" value="PyrdxlP-dep_Trfase"/>
</dbReference>
<gene>
    <name evidence="8 10" type="primary">bioF</name>
    <name evidence="10" type="ORF">ABXR19_06050</name>
</gene>
<dbReference type="Gene3D" id="3.40.640.10">
    <property type="entry name" value="Type I PLP-dependent aspartate aminotransferase-like (Major domain)"/>
    <property type="match status" value="1"/>
</dbReference>
<evidence type="ECO:0000256" key="3">
    <source>
        <dbReference type="ARBA" id="ARBA00011738"/>
    </source>
</evidence>
<evidence type="ECO:0000256" key="7">
    <source>
        <dbReference type="ARBA" id="ARBA00047715"/>
    </source>
</evidence>
<dbReference type="InterPro" id="IPR004723">
    <property type="entry name" value="AONS_Archaea/Proteobacteria"/>
</dbReference>
<feature type="domain" description="Aminotransferase class I/classII large" evidence="9">
    <location>
        <begin position="45"/>
        <end position="384"/>
    </location>
</feature>
<dbReference type="NCBIfam" id="TIGR00858">
    <property type="entry name" value="bioF"/>
    <property type="match status" value="1"/>
</dbReference>
<evidence type="ECO:0000256" key="6">
    <source>
        <dbReference type="ARBA" id="ARBA00022898"/>
    </source>
</evidence>
<dbReference type="PANTHER" id="PTHR13693:SF100">
    <property type="entry name" value="8-AMINO-7-OXONONANOATE SYNTHASE"/>
    <property type="match status" value="1"/>
</dbReference>
<feature type="binding site" evidence="8">
    <location>
        <position position="211"/>
    </location>
    <ligand>
        <name>pyridoxal 5'-phosphate</name>
        <dbReference type="ChEBI" id="CHEBI:597326"/>
    </ligand>
</feature>
<feature type="binding site" evidence="8">
    <location>
        <begin position="112"/>
        <end position="113"/>
    </location>
    <ligand>
        <name>pyridoxal 5'-phosphate</name>
        <dbReference type="ChEBI" id="CHEBI:597326"/>
    </ligand>
</feature>
<keyword evidence="5 8" id="KW-0093">Biotin biosynthesis</keyword>
<keyword evidence="6 8" id="KW-0663">Pyridoxal phosphate</keyword>
<keyword evidence="11" id="KW-1185">Reference proteome</keyword>
<reference evidence="10 11" key="1">
    <citation type="submission" date="2024-07" db="EMBL/GenBank/DDBJ databases">
        <title>Uliginosibacterium flavum JJ3220;KACC:17644.</title>
        <authorList>
            <person name="Kim M.K."/>
        </authorList>
    </citation>
    <scope>NUCLEOTIDE SEQUENCE [LARGE SCALE GENOMIC DNA]</scope>
    <source>
        <strain evidence="10 11">KACC:17644</strain>
    </source>
</reference>
<dbReference type="InterPro" id="IPR050087">
    <property type="entry name" value="AON_synthase_class-II"/>
</dbReference>
<feature type="binding site" evidence="8">
    <location>
        <position position="25"/>
    </location>
    <ligand>
        <name>substrate</name>
    </ligand>
</feature>
<feature type="binding site" evidence="8">
    <location>
        <position position="137"/>
    </location>
    <ligand>
        <name>substrate</name>
    </ligand>
</feature>
<dbReference type="EC" id="2.3.1.47" evidence="8"/>
<feature type="binding site" evidence="8">
    <location>
        <position position="183"/>
    </location>
    <ligand>
        <name>pyridoxal 5'-phosphate</name>
        <dbReference type="ChEBI" id="CHEBI:597326"/>
    </ligand>
</feature>
<proteinExistence type="inferred from homology"/>
<protein>
    <recommendedName>
        <fullName evidence="8">8-amino-7-oxononanoate synthase</fullName>
        <shortName evidence="8">AONS</shortName>
        <ecNumber evidence="8">2.3.1.47</ecNumber>
    </recommendedName>
    <alternativeName>
        <fullName evidence="8">7-keto-8-amino-pelargonic acid synthase</fullName>
        <shortName evidence="8">7-KAP synthase</shortName>
        <shortName evidence="8">KAPA synthase</shortName>
    </alternativeName>
    <alternativeName>
        <fullName evidence="8">8-amino-7-ketopelargonate synthase</fullName>
    </alternativeName>
</protein>